<sequence length="17" mass="2013">MSSITQMKLCVYRHRGC</sequence>
<accession>A0A0E9TI56</accession>
<reference evidence="1" key="1">
    <citation type="submission" date="2014-11" db="EMBL/GenBank/DDBJ databases">
        <authorList>
            <person name="Amaro Gonzalez C."/>
        </authorList>
    </citation>
    <scope>NUCLEOTIDE SEQUENCE</scope>
</reference>
<reference evidence="1" key="2">
    <citation type="journal article" date="2015" name="Fish Shellfish Immunol.">
        <title>Early steps in the European eel (Anguilla anguilla)-Vibrio vulnificus interaction in the gills: Role of the RtxA13 toxin.</title>
        <authorList>
            <person name="Callol A."/>
            <person name="Pajuelo D."/>
            <person name="Ebbesson L."/>
            <person name="Teles M."/>
            <person name="MacKenzie S."/>
            <person name="Amaro C."/>
        </authorList>
    </citation>
    <scope>NUCLEOTIDE SEQUENCE</scope>
</reference>
<organism evidence="1">
    <name type="scientific">Anguilla anguilla</name>
    <name type="common">European freshwater eel</name>
    <name type="synonym">Muraena anguilla</name>
    <dbReference type="NCBI Taxonomy" id="7936"/>
    <lineage>
        <taxon>Eukaryota</taxon>
        <taxon>Metazoa</taxon>
        <taxon>Chordata</taxon>
        <taxon>Craniata</taxon>
        <taxon>Vertebrata</taxon>
        <taxon>Euteleostomi</taxon>
        <taxon>Actinopterygii</taxon>
        <taxon>Neopterygii</taxon>
        <taxon>Teleostei</taxon>
        <taxon>Anguilliformes</taxon>
        <taxon>Anguillidae</taxon>
        <taxon>Anguilla</taxon>
    </lineage>
</organism>
<protein>
    <submittedName>
        <fullName evidence="1">Uncharacterized protein</fullName>
    </submittedName>
</protein>
<name>A0A0E9TI56_ANGAN</name>
<dbReference type="EMBL" id="GBXM01055331">
    <property type="protein sequence ID" value="JAH53246.1"/>
    <property type="molecule type" value="Transcribed_RNA"/>
</dbReference>
<dbReference type="AlphaFoldDB" id="A0A0E9TI56"/>
<proteinExistence type="predicted"/>
<evidence type="ECO:0000313" key="1">
    <source>
        <dbReference type="EMBL" id="JAH53246.1"/>
    </source>
</evidence>